<dbReference type="CDD" id="cd04301">
    <property type="entry name" value="NAT_SF"/>
    <property type="match status" value="1"/>
</dbReference>
<sequence length="178" mass="20570">MFPTLATERLILREIVHEDAGDIFAYFSNEDVTKHYGMQALEDIEQAEQLIEGFTKGFQGKRSMRWGITIKGNNRLIGTIGFNLWVPVHRRAEVGYEIHPDFWRKGLASEALEKIVEYGFQELELTRIGATVYIENTASNEMLLKQGFEQEGTLRNYMYQDGYAHDVNIYAKVQKRQG</sequence>
<dbReference type="InterPro" id="IPR016181">
    <property type="entry name" value="Acyl_CoA_acyltransferase"/>
</dbReference>
<keyword evidence="3" id="KW-1185">Reference proteome</keyword>
<organism evidence="2 3">
    <name type="scientific">Lysinibacillus louembei</name>
    <dbReference type="NCBI Taxonomy" id="1470088"/>
    <lineage>
        <taxon>Bacteria</taxon>
        <taxon>Bacillati</taxon>
        <taxon>Bacillota</taxon>
        <taxon>Bacilli</taxon>
        <taxon>Bacillales</taxon>
        <taxon>Bacillaceae</taxon>
        <taxon>Lysinibacillus</taxon>
    </lineage>
</organism>
<dbReference type="Pfam" id="PF13302">
    <property type="entry name" value="Acetyltransf_3"/>
    <property type="match status" value="1"/>
</dbReference>
<dbReference type="Proteomes" id="UP001322664">
    <property type="component" value="Chromosome"/>
</dbReference>
<dbReference type="InterPro" id="IPR000182">
    <property type="entry name" value="GNAT_dom"/>
</dbReference>
<accession>A0ABZ0RW40</accession>
<dbReference type="RefSeq" id="WP_319836170.1">
    <property type="nucleotide sequence ID" value="NZ_CP137624.1"/>
</dbReference>
<dbReference type="Gene3D" id="3.40.630.30">
    <property type="match status" value="1"/>
</dbReference>
<dbReference type="PANTHER" id="PTHR43792:SF9">
    <property type="entry name" value="RIBOSOMAL-PROTEIN-ALANINE ACETYLTRANSFERASE"/>
    <property type="match status" value="1"/>
</dbReference>
<dbReference type="PANTHER" id="PTHR43792">
    <property type="entry name" value="GNAT FAMILY, PUTATIVE (AFU_ORTHOLOGUE AFUA_3G00765)-RELATED-RELATED"/>
    <property type="match status" value="1"/>
</dbReference>
<evidence type="ECO:0000313" key="2">
    <source>
        <dbReference type="EMBL" id="WPK11075.1"/>
    </source>
</evidence>
<dbReference type="PROSITE" id="PS51186">
    <property type="entry name" value="GNAT"/>
    <property type="match status" value="1"/>
</dbReference>
<proteinExistence type="predicted"/>
<keyword evidence="2" id="KW-0808">Transferase</keyword>
<dbReference type="GO" id="GO:0016740">
    <property type="term" value="F:transferase activity"/>
    <property type="evidence" value="ECO:0007669"/>
    <property type="project" value="UniProtKB-KW"/>
</dbReference>
<name>A0ABZ0RW40_9BACI</name>
<evidence type="ECO:0000313" key="3">
    <source>
        <dbReference type="Proteomes" id="UP001322664"/>
    </source>
</evidence>
<dbReference type="EMBL" id="CP137624">
    <property type="protein sequence ID" value="WPK11075.1"/>
    <property type="molecule type" value="Genomic_DNA"/>
</dbReference>
<dbReference type="SUPFAM" id="SSF55729">
    <property type="entry name" value="Acyl-CoA N-acyltransferases (Nat)"/>
    <property type="match status" value="1"/>
</dbReference>
<gene>
    <name evidence="2" type="ORF">R6U77_14420</name>
</gene>
<feature type="domain" description="N-acetyltransferase" evidence="1">
    <location>
        <begin position="10"/>
        <end position="170"/>
    </location>
</feature>
<dbReference type="InterPro" id="IPR051531">
    <property type="entry name" value="N-acetyltransferase"/>
</dbReference>
<reference evidence="2 3" key="1">
    <citation type="submission" date="2023-09" db="EMBL/GenBank/DDBJ databases">
        <authorList>
            <person name="Page C.A."/>
            <person name="Perez-Diaz I.M."/>
        </authorList>
    </citation>
    <scope>NUCLEOTIDE SEQUENCE [LARGE SCALE GENOMIC DNA]</scope>
    <source>
        <strain evidence="2 3">Ll15</strain>
    </source>
</reference>
<dbReference type="EC" id="2.-.-.-" evidence="2"/>
<evidence type="ECO:0000259" key="1">
    <source>
        <dbReference type="PROSITE" id="PS51186"/>
    </source>
</evidence>
<protein>
    <submittedName>
        <fullName evidence="2">GNAT family protein</fullName>
        <ecNumber evidence="2">2.-.-.-</ecNumber>
    </submittedName>
</protein>